<keyword evidence="2" id="KW-1185">Reference proteome</keyword>
<sequence>MKNEAQIAEEVGLKLWQAVNNSLNGKVGAELKPYDFQKIRDDIAKKYHYNYDQMERGLIWCIQKECLGQSSDGIWGVVLTKAYF</sequence>
<organism evidence="1 2">
    <name type="scientific">Entomobacter blattae</name>
    <dbReference type="NCBI Taxonomy" id="2762277"/>
    <lineage>
        <taxon>Bacteria</taxon>
        <taxon>Pseudomonadati</taxon>
        <taxon>Pseudomonadota</taxon>
        <taxon>Alphaproteobacteria</taxon>
        <taxon>Acetobacterales</taxon>
        <taxon>Acetobacteraceae</taxon>
        <taxon>Entomobacter</taxon>
    </lineage>
</organism>
<accession>A0A7H1NP53</accession>
<reference evidence="1 2" key="1">
    <citation type="submission" date="2020-08" db="EMBL/GenBank/DDBJ databases">
        <title>Complete genome sequence of Entomobacter blattae G55GP.</title>
        <authorList>
            <person name="Poehlein A."/>
            <person name="Guzman J."/>
            <person name="Daniel R."/>
            <person name="Vilcinskas A."/>
        </authorList>
    </citation>
    <scope>NUCLEOTIDE SEQUENCE [LARGE SCALE GENOMIC DNA]</scope>
    <source>
        <strain evidence="1 2">G55GP</strain>
    </source>
</reference>
<evidence type="ECO:0000313" key="2">
    <source>
        <dbReference type="Proteomes" id="UP000516349"/>
    </source>
</evidence>
<dbReference type="KEGG" id="ebla:JGUZn3_03060"/>
<name>A0A7H1NP53_9PROT</name>
<gene>
    <name evidence="1" type="ORF">JGUZn3_03060</name>
</gene>
<dbReference type="Proteomes" id="UP000516349">
    <property type="component" value="Chromosome"/>
</dbReference>
<proteinExistence type="predicted"/>
<protein>
    <submittedName>
        <fullName evidence="1">Uncharacterized protein</fullName>
    </submittedName>
</protein>
<dbReference type="EMBL" id="CP060244">
    <property type="protein sequence ID" value="QNT77563.1"/>
    <property type="molecule type" value="Genomic_DNA"/>
</dbReference>
<evidence type="ECO:0000313" key="1">
    <source>
        <dbReference type="EMBL" id="QNT77563.1"/>
    </source>
</evidence>
<dbReference type="RefSeq" id="WP_203414015.1">
    <property type="nucleotide sequence ID" value="NZ_CP060244.1"/>
</dbReference>
<dbReference type="AlphaFoldDB" id="A0A7H1NP53"/>